<evidence type="ECO:0000313" key="4">
    <source>
        <dbReference type="Proteomes" id="UP001464923"/>
    </source>
</evidence>
<comment type="caution">
    <text evidence="3">The sequence shown here is derived from an EMBL/GenBank/DDBJ whole genome shotgun (WGS) entry which is preliminary data.</text>
</comment>
<evidence type="ECO:0000259" key="2">
    <source>
        <dbReference type="Pfam" id="PF04235"/>
    </source>
</evidence>
<sequence>MRDVPVTGRAPAPDLARGAALLLIAVANVHTFVTHRGIGVRAYPLDPTGVDAWLAAAQPTLVDGRAYPLFALLFGYGIAGLACRAVHAGAGPDQVLALVRRRGGALFAVGAVHAVLLWHGDFVAAYGLIAVVLAPVLVRGSTAVLVLTGVAATTLLALLYAPVALTRSDAASASPSLVAPDVLAAAVERFGEWLFGNLLISAVGLLGAAVAGVLVARAGWLDAPARHRRTLRRVAVAGIGAGVVGGLPLGLVAAAVWTPSEPVALAVGVLHAVTGYAAGAGYAALAGLVVARWTRSAGAVPDGPGAVYRFPGDAGPVPGGWVARALVALGRRSLSGYLAQSVAFVTLFPAWTLGLGAGLPLWAATLCAAGVWLVTVVVAVVAERRGHRGPAEVLLRRLTYGRSPAPARRPAGP</sequence>
<feature type="transmembrane region" description="Helical" evidence="1">
    <location>
        <begin position="235"/>
        <end position="257"/>
    </location>
</feature>
<dbReference type="PANTHER" id="PTHR30590:SF2">
    <property type="entry name" value="INNER MEMBRANE PROTEIN"/>
    <property type="match status" value="1"/>
</dbReference>
<keyword evidence="1" id="KW-0472">Membrane</keyword>
<protein>
    <submittedName>
        <fullName evidence="3">DUF418 domain-containing protein</fullName>
    </submittedName>
</protein>
<feature type="transmembrane region" description="Helical" evidence="1">
    <location>
        <begin position="359"/>
        <end position="382"/>
    </location>
</feature>
<feature type="transmembrane region" description="Helical" evidence="1">
    <location>
        <begin position="122"/>
        <end position="138"/>
    </location>
</feature>
<reference evidence="3 4" key="1">
    <citation type="submission" date="2024-03" db="EMBL/GenBank/DDBJ databases">
        <title>Draft genome sequence of Pseudonocardia tropica JCM 19149.</title>
        <authorList>
            <person name="Butdee W."/>
            <person name="Duangmal K."/>
        </authorList>
    </citation>
    <scope>NUCLEOTIDE SEQUENCE [LARGE SCALE GENOMIC DNA]</scope>
    <source>
        <strain evidence="3 4">JCM 19149</strain>
    </source>
</reference>
<accession>A0ABV1JTF5</accession>
<feature type="transmembrane region" description="Helical" evidence="1">
    <location>
        <begin position="263"/>
        <end position="285"/>
    </location>
</feature>
<dbReference type="EMBL" id="JBEDNP010000005">
    <property type="protein sequence ID" value="MEQ3539224.1"/>
    <property type="molecule type" value="Genomic_DNA"/>
</dbReference>
<keyword evidence="4" id="KW-1185">Reference proteome</keyword>
<name>A0ABV1JTF5_9PSEU</name>
<feature type="domain" description="DUF418" evidence="2">
    <location>
        <begin position="216"/>
        <end position="296"/>
    </location>
</feature>
<proteinExistence type="predicted"/>
<dbReference type="RefSeq" id="WP_345649377.1">
    <property type="nucleotide sequence ID" value="NZ_BAABLY010000061.1"/>
</dbReference>
<dbReference type="InterPro" id="IPR052529">
    <property type="entry name" value="Bact_Transport_Assoc"/>
</dbReference>
<feature type="transmembrane region" description="Helical" evidence="1">
    <location>
        <begin position="145"/>
        <end position="165"/>
    </location>
</feature>
<feature type="transmembrane region" description="Helical" evidence="1">
    <location>
        <begin position="334"/>
        <end position="353"/>
    </location>
</feature>
<evidence type="ECO:0000313" key="3">
    <source>
        <dbReference type="EMBL" id="MEQ3539224.1"/>
    </source>
</evidence>
<evidence type="ECO:0000256" key="1">
    <source>
        <dbReference type="SAM" id="Phobius"/>
    </source>
</evidence>
<gene>
    <name evidence="3" type="ORF">WHI96_10355</name>
</gene>
<feature type="transmembrane region" description="Helical" evidence="1">
    <location>
        <begin position="193"/>
        <end position="215"/>
    </location>
</feature>
<keyword evidence="1" id="KW-0812">Transmembrane</keyword>
<keyword evidence="1" id="KW-1133">Transmembrane helix</keyword>
<dbReference type="Pfam" id="PF04235">
    <property type="entry name" value="DUF418"/>
    <property type="match status" value="2"/>
</dbReference>
<dbReference type="PANTHER" id="PTHR30590">
    <property type="entry name" value="INNER MEMBRANE PROTEIN"/>
    <property type="match status" value="1"/>
</dbReference>
<dbReference type="InterPro" id="IPR007349">
    <property type="entry name" value="DUF418"/>
</dbReference>
<dbReference type="Proteomes" id="UP001464923">
    <property type="component" value="Unassembled WGS sequence"/>
</dbReference>
<feature type="transmembrane region" description="Helical" evidence="1">
    <location>
        <begin position="66"/>
        <end position="86"/>
    </location>
</feature>
<organism evidence="3 4">
    <name type="scientific">Pseudonocardia tropica</name>
    <dbReference type="NCBI Taxonomy" id="681289"/>
    <lineage>
        <taxon>Bacteria</taxon>
        <taxon>Bacillati</taxon>
        <taxon>Actinomycetota</taxon>
        <taxon>Actinomycetes</taxon>
        <taxon>Pseudonocardiales</taxon>
        <taxon>Pseudonocardiaceae</taxon>
        <taxon>Pseudonocardia</taxon>
    </lineage>
</organism>
<feature type="domain" description="DUF418" evidence="2">
    <location>
        <begin position="320"/>
        <end position="401"/>
    </location>
</feature>